<evidence type="ECO:0000313" key="2">
    <source>
        <dbReference type="EMBL" id="HJH50877.1"/>
    </source>
</evidence>
<evidence type="ECO:0000313" key="3">
    <source>
        <dbReference type="Proteomes" id="UP000813420"/>
    </source>
</evidence>
<organism evidence="2 3">
    <name type="scientific">Merdimonas faecis</name>
    <dbReference type="NCBI Taxonomy" id="1653435"/>
    <lineage>
        <taxon>Bacteria</taxon>
        <taxon>Bacillati</taxon>
        <taxon>Bacillota</taxon>
        <taxon>Clostridia</taxon>
        <taxon>Lachnospirales</taxon>
        <taxon>Lachnospiraceae</taxon>
        <taxon>Merdimonas</taxon>
    </lineage>
</organism>
<gene>
    <name evidence="2" type="ORF">K8V39_11540</name>
</gene>
<dbReference type="AlphaFoldDB" id="A0A9D2W039"/>
<evidence type="ECO:0000256" key="1">
    <source>
        <dbReference type="SAM" id="SignalP"/>
    </source>
</evidence>
<keyword evidence="1" id="KW-0732">Signal</keyword>
<sequence>MKKRILSVCMIALLVFSMPFFSTKQVEAAVDKPILDGSLLTFEKESVGYDTKITRGEDLLTGYSKIVRLGPGKIYAGGTTIAAHDVETIRVSVLVERAQEGDTTWSTYDGWYKKSENTDRVGSNRTLEVEGGYYYRVRCTHSANDDVSSSFTDGVYVEEP</sequence>
<dbReference type="EMBL" id="DYXE01000091">
    <property type="protein sequence ID" value="HJH50877.1"/>
    <property type="molecule type" value="Genomic_DNA"/>
</dbReference>
<reference evidence="2" key="1">
    <citation type="journal article" date="2021" name="PeerJ">
        <title>Extensive microbial diversity within the chicken gut microbiome revealed by metagenomics and culture.</title>
        <authorList>
            <person name="Gilroy R."/>
            <person name="Ravi A."/>
            <person name="Getino M."/>
            <person name="Pursley I."/>
            <person name="Horton D.L."/>
            <person name="Alikhan N.F."/>
            <person name="Baker D."/>
            <person name="Gharbi K."/>
            <person name="Hall N."/>
            <person name="Watson M."/>
            <person name="Adriaenssens E.M."/>
            <person name="Foster-Nyarko E."/>
            <person name="Jarju S."/>
            <person name="Secka A."/>
            <person name="Antonio M."/>
            <person name="Oren A."/>
            <person name="Chaudhuri R.R."/>
            <person name="La Ragione R."/>
            <person name="Hildebrand F."/>
            <person name="Pallen M.J."/>
        </authorList>
    </citation>
    <scope>NUCLEOTIDE SEQUENCE</scope>
    <source>
        <strain evidence="2">USAMLcec4-12693</strain>
    </source>
</reference>
<dbReference type="RefSeq" id="WP_277272532.1">
    <property type="nucleotide sequence ID" value="NZ_DYXE01000091.1"/>
</dbReference>
<accession>A0A9D2W039</accession>
<protein>
    <submittedName>
        <fullName evidence="2">DUF6147 family protein</fullName>
    </submittedName>
</protein>
<name>A0A9D2W039_9FIRM</name>
<reference evidence="2" key="2">
    <citation type="submission" date="2021-09" db="EMBL/GenBank/DDBJ databases">
        <authorList>
            <person name="Gilroy R."/>
        </authorList>
    </citation>
    <scope>NUCLEOTIDE SEQUENCE</scope>
    <source>
        <strain evidence="2">USAMLcec4-12693</strain>
    </source>
</reference>
<proteinExistence type="predicted"/>
<comment type="caution">
    <text evidence="2">The sequence shown here is derived from an EMBL/GenBank/DDBJ whole genome shotgun (WGS) entry which is preliminary data.</text>
</comment>
<feature type="chain" id="PRO_5038472527" evidence="1">
    <location>
        <begin position="29"/>
        <end position="160"/>
    </location>
</feature>
<dbReference type="Proteomes" id="UP000813420">
    <property type="component" value="Unassembled WGS sequence"/>
</dbReference>
<feature type="signal peptide" evidence="1">
    <location>
        <begin position="1"/>
        <end position="28"/>
    </location>
</feature>